<dbReference type="PRINTS" id="PR00707">
    <property type="entry name" value="UBCTHYDRLASE"/>
</dbReference>
<keyword evidence="5 7" id="KW-0378">Hydrolase</keyword>
<comment type="caution">
    <text evidence="10">The sequence shown here is derived from an EMBL/GenBank/DDBJ whole genome shotgun (WGS) entry which is preliminary data.</text>
</comment>
<dbReference type="SUPFAM" id="SSF54001">
    <property type="entry name" value="Cysteine proteinases"/>
    <property type="match status" value="1"/>
</dbReference>
<feature type="domain" description="UCH catalytic" evidence="9">
    <location>
        <begin position="7"/>
        <end position="240"/>
    </location>
</feature>
<dbReference type="EC" id="3.4.19.12" evidence="8"/>
<keyword evidence="4 7" id="KW-0833">Ubl conjugation pathway</keyword>
<dbReference type="Proteomes" id="UP001377567">
    <property type="component" value="Unassembled WGS sequence"/>
</dbReference>
<evidence type="ECO:0000256" key="2">
    <source>
        <dbReference type="ARBA" id="ARBA00009326"/>
    </source>
</evidence>
<evidence type="ECO:0000256" key="8">
    <source>
        <dbReference type="RuleBase" id="RU361215"/>
    </source>
</evidence>
<comment type="catalytic activity">
    <reaction evidence="1 7 8">
        <text>Thiol-dependent hydrolysis of ester, thioester, amide, peptide and isopeptide bonds formed by the C-terminal Gly of ubiquitin (a 76-residue protein attached to proteins as an intracellular targeting signal).</text>
        <dbReference type="EC" id="3.4.19.12"/>
    </reaction>
</comment>
<feature type="site" description="Important for enzyme activity" evidence="7">
    <location>
        <position position="181"/>
    </location>
</feature>
<dbReference type="GO" id="GO:0005737">
    <property type="term" value="C:cytoplasm"/>
    <property type="evidence" value="ECO:0007669"/>
    <property type="project" value="TreeGrafter"/>
</dbReference>
<dbReference type="PANTHER" id="PTHR10589">
    <property type="entry name" value="UBIQUITIN CARBOXYL-TERMINAL HYDROLASE"/>
    <property type="match status" value="1"/>
</dbReference>
<dbReference type="Pfam" id="PF01088">
    <property type="entry name" value="Peptidase_C12"/>
    <property type="match status" value="1"/>
</dbReference>
<keyword evidence="11" id="KW-1185">Reference proteome</keyword>
<protein>
    <recommendedName>
        <fullName evidence="8">Ubiquitin carboxyl-terminal hydrolase</fullName>
        <ecNumber evidence="8">3.4.19.12</ecNumber>
    </recommendedName>
</protein>
<dbReference type="Gene3D" id="3.40.532.10">
    <property type="entry name" value="Peptidase C12, ubiquitin carboxyl-terminal hydrolase"/>
    <property type="match status" value="1"/>
</dbReference>
<evidence type="ECO:0000256" key="3">
    <source>
        <dbReference type="ARBA" id="ARBA00022670"/>
    </source>
</evidence>
<comment type="similarity">
    <text evidence="2 7 8">Belongs to the peptidase C12 family.</text>
</comment>
<organism evidence="10 11">
    <name type="scientific">Maudiozyma humilis</name>
    <name type="common">Sour dough yeast</name>
    <name type="synonym">Kazachstania humilis</name>
    <dbReference type="NCBI Taxonomy" id="51915"/>
    <lineage>
        <taxon>Eukaryota</taxon>
        <taxon>Fungi</taxon>
        <taxon>Dikarya</taxon>
        <taxon>Ascomycota</taxon>
        <taxon>Saccharomycotina</taxon>
        <taxon>Saccharomycetes</taxon>
        <taxon>Saccharomycetales</taxon>
        <taxon>Saccharomycetaceae</taxon>
        <taxon>Maudiozyma</taxon>
    </lineage>
</organism>
<dbReference type="InterPro" id="IPR001578">
    <property type="entry name" value="Peptidase_C12_UCH"/>
</dbReference>
<evidence type="ECO:0000256" key="4">
    <source>
        <dbReference type="ARBA" id="ARBA00022786"/>
    </source>
</evidence>
<reference evidence="10 11" key="1">
    <citation type="journal article" date="2023" name="Elife">
        <title>Identification of key yeast species and microbe-microbe interactions impacting larval growth of Drosophila in the wild.</title>
        <authorList>
            <person name="Mure A."/>
            <person name="Sugiura Y."/>
            <person name="Maeda R."/>
            <person name="Honda K."/>
            <person name="Sakurai N."/>
            <person name="Takahashi Y."/>
            <person name="Watada M."/>
            <person name="Katoh T."/>
            <person name="Gotoh A."/>
            <person name="Gotoh Y."/>
            <person name="Taniguchi I."/>
            <person name="Nakamura K."/>
            <person name="Hayashi T."/>
            <person name="Katayama T."/>
            <person name="Uemura T."/>
            <person name="Hattori Y."/>
        </authorList>
    </citation>
    <scope>NUCLEOTIDE SEQUENCE [LARGE SCALE GENOMIC DNA]</scope>
    <source>
        <strain evidence="10 11">KH-74</strain>
    </source>
</reference>
<evidence type="ECO:0000256" key="7">
    <source>
        <dbReference type="PROSITE-ProRule" id="PRU01393"/>
    </source>
</evidence>
<evidence type="ECO:0000313" key="11">
    <source>
        <dbReference type="Proteomes" id="UP001377567"/>
    </source>
</evidence>
<dbReference type="InterPro" id="IPR038765">
    <property type="entry name" value="Papain-like_cys_pep_sf"/>
</dbReference>
<dbReference type="AlphaFoldDB" id="A0AAV5RYW6"/>
<evidence type="ECO:0000256" key="5">
    <source>
        <dbReference type="ARBA" id="ARBA00022801"/>
    </source>
</evidence>
<name>A0AAV5RYW6_MAUHU</name>
<feature type="active site" description="Nucleophile" evidence="7">
    <location>
        <position position="94"/>
    </location>
</feature>
<dbReference type="EMBL" id="BTGD01000005">
    <property type="protein sequence ID" value="GMM55654.1"/>
    <property type="molecule type" value="Genomic_DNA"/>
</dbReference>
<keyword evidence="3 7" id="KW-0645">Protease</keyword>
<accession>A0AAV5RYW6</accession>
<feature type="site" description="Transition state stabilizer" evidence="7">
    <location>
        <position position="88"/>
    </location>
</feature>
<dbReference type="PROSITE" id="PS52048">
    <property type="entry name" value="UCH_DOMAIN"/>
    <property type="match status" value="1"/>
</dbReference>
<proteinExistence type="inferred from homology"/>
<sequence>MNKDQTAVIPLESDPAVFDGFSRLLGLGPGYKFIDIYSIEDENLIAFLERPIIAIILLFPVQQGGNVTGDKAAPAPSADTQAPVWLKQNICNACGPYALLHILTNYRDLLRKDDSPLREYCEKNKGNMNANIDKFIVDFATKYQSEFTENSGSSANPDPEAAIDLHFITYISKDHKLWELDGRATHQGPTYLGEASNVDASEEYVDLIDQPLIKQRILSYMNSVQDESSKLNFSLMGLAKSYD</sequence>
<keyword evidence="6 7" id="KW-0788">Thiol protease</keyword>
<evidence type="ECO:0000256" key="1">
    <source>
        <dbReference type="ARBA" id="ARBA00000707"/>
    </source>
</evidence>
<dbReference type="GO" id="GO:0006511">
    <property type="term" value="P:ubiquitin-dependent protein catabolic process"/>
    <property type="evidence" value="ECO:0007669"/>
    <property type="project" value="UniProtKB-UniRule"/>
</dbReference>
<evidence type="ECO:0000256" key="6">
    <source>
        <dbReference type="ARBA" id="ARBA00022807"/>
    </source>
</evidence>
<dbReference type="PANTHER" id="PTHR10589:SF17">
    <property type="entry name" value="UBIQUITIN CARBOXYL-TERMINAL HYDROLASE"/>
    <property type="match status" value="1"/>
</dbReference>
<dbReference type="GO" id="GO:0004843">
    <property type="term" value="F:cysteine-type deubiquitinase activity"/>
    <property type="evidence" value="ECO:0007669"/>
    <property type="project" value="UniProtKB-UniRule"/>
</dbReference>
<dbReference type="InterPro" id="IPR036959">
    <property type="entry name" value="Peptidase_C12_UCH_sf"/>
</dbReference>
<evidence type="ECO:0000259" key="9">
    <source>
        <dbReference type="PROSITE" id="PS52048"/>
    </source>
</evidence>
<evidence type="ECO:0000313" key="10">
    <source>
        <dbReference type="EMBL" id="GMM55654.1"/>
    </source>
</evidence>
<feature type="active site" description="Proton donor" evidence="7">
    <location>
        <position position="166"/>
    </location>
</feature>
<gene>
    <name evidence="10" type="ORF">DAKH74_022700</name>
</gene>
<dbReference type="GO" id="GO:0016579">
    <property type="term" value="P:protein deubiquitination"/>
    <property type="evidence" value="ECO:0007669"/>
    <property type="project" value="TreeGrafter"/>
</dbReference>